<sequence>MRDDPCRGRNDPDFPDAQDDESGDRAHDAESTFEPEGDLVATYGVKLLRSDLLELEEHSDSCTEAGFGQWCADKVAGGRRLAVDLFAGAGGLSLGMVRAGWTVAASVDSNSFALKTHRANFPGVALAKDLAVPADRRSLIAMLQRAEIDLIAGGPPCQPFSRAGRSKIRSLVAAGTRPEHDERKELWQAYLEVVLRVRPRAVLMENVPDMALGDDFHVVRTIVDRLERVGYRTQLSLVDAWRYGVPQHRKRLIVLARRDSDHFDWPEPTSDVTLHEAIHDLPRLRETTGAREMSYTATAHLSEFAKLMRQDAESDRLWDHMTRPVRDDDREIFGMMTSRTLYAQIAPELRRYKTGTFDDKYKRLDWGERSRSITAHIAKDGYWYIHPEEARTLTVREAARIQTFPDWFRFAGSRSHAFQQIGNAVPPLLGQAAATALRPLPSRPKRRINQWRLMQNRLTAWAESHRLGRFWCLLPGDQLGPVTAAVVTLLDPAPAELRTFNPVLAQIAARDRITDSALAAFRAQSVRTGAIRSLEALRDVQDGPVVLDEPENLPAVLEMKPAQTALLRLLAGDDLLLVTQPVMRVAARVLGTASDRVNTLTDGRVDLARLVGGGADAPLRMAAIRLIGQLHCAPTEPLCTQCPLRPRCAYGQGSKPASLLF</sequence>
<dbReference type="Gene3D" id="3.90.120.10">
    <property type="entry name" value="DNA Methylase, subunit A, domain 2"/>
    <property type="match status" value="1"/>
</dbReference>
<feature type="active site" evidence="5">
    <location>
        <position position="157"/>
    </location>
</feature>
<evidence type="ECO:0000313" key="10">
    <source>
        <dbReference type="Proteomes" id="UP001500483"/>
    </source>
</evidence>
<evidence type="ECO:0000256" key="5">
    <source>
        <dbReference type="PROSITE-ProRule" id="PRU01016"/>
    </source>
</evidence>
<proteinExistence type="inferred from homology"/>
<evidence type="ECO:0000256" key="1">
    <source>
        <dbReference type="ARBA" id="ARBA00022603"/>
    </source>
</evidence>
<accession>A0ABP6RR68</accession>
<dbReference type="PRINTS" id="PR00105">
    <property type="entry name" value="C5METTRFRASE"/>
</dbReference>
<comment type="catalytic activity">
    <reaction evidence="7">
        <text>a 2'-deoxycytidine in DNA + S-adenosyl-L-methionine = a 5-methyl-2'-deoxycytidine in DNA + S-adenosyl-L-homocysteine + H(+)</text>
        <dbReference type="Rhea" id="RHEA:13681"/>
        <dbReference type="Rhea" id="RHEA-COMP:11369"/>
        <dbReference type="Rhea" id="RHEA-COMP:11370"/>
        <dbReference type="ChEBI" id="CHEBI:15378"/>
        <dbReference type="ChEBI" id="CHEBI:57856"/>
        <dbReference type="ChEBI" id="CHEBI:59789"/>
        <dbReference type="ChEBI" id="CHEBI:85452"/>
        <dbReference type="ChEBI" id="CHEBI:85454"/>
        <dbReference type="EC" id="2.1.1.37"/>
    </reaction>
</comment>
<keyword evidence="10" id="KW-1185">Reference proteome</keyword>
<evidence type="ECO:0000256" key="4">
    <source>
        <dbReference type="ARBA" id="ARBA00022747"/>
    </source>
</evidence>
<evidence type="ECO:0000256" key="7">
    <source>
        <dbReference type="RuleBase" id="RU000417"/>
    </source>
</evidence>
<protein>
    <recommendedName>
        <fullName evidence="7">Cytosine-specific methyltransferase</fullName>
        <ecNumber evidence="7">2.1.1.37</ecNumber>
    </recommendedName>
</protein>
<dbReference type="PANTHER" id="PTHR10629:SF52">
    <property type="entry name" value="DNA (CYTOSINE-5)-METHYLTRANSFERASE 1"/>
    <property type="match status" value="1"/>
</dbReference>
<evidence type="ECO:0000256" key="2">
    <source>
        <dbReference type="ARBA" id="ARBA00022679"/>
    </source>
</evidence>
<dbReference type="SUPFAM" id="SSF48150">
    <property type="entry name" value="DNA-glycosylase"/>
    <property type="match status" value="1"/>
</dbReference>
<evidence type="ECO:0000313" key="9">
    <source>
        <dbReference type="EMBL" id="GAA3359805.1"/>
    </source>
</evidence>
<evidence type="ECO:0000256" key="3">
    <source>
        <dbReference type="ARBA" id="ARBA00022691"/>
    </source>
</evidence>
<feature type="compositionally biased region" description="Basic and acidic residues" evidence="8">
    <location>
        <begin position="1"/>
        <end position="12"/>
    </location>
</feature>
<gene>
    <name evidence="9" type="ORF">GCM10020366_37280</name>
</gene>
<dbReference type="InterPro" id="IPR050390">
    <property type="entry name" value="C5-Methyltransferase"/>
</dbReference>
<dbReference type="InterPro" id="IPR011257">
    <property type="entry name" value="DNA_glycosylase"/>
</dbReference>
<dbReference type="Gene3D" id="3.40.50.150">
    <property type="entry name" value="Vaccinia Virus protein VP39"/>
    <property type="match status" value="1"/>
</dbReference>
<dbReference type="Pfam" id="PF00145">
    <property type="entry name" value="DNA_methylase"/>
    <property type="match status" value="1"/>
</dbReference>
<reference evidence="10" key="1">
    <citation type="journal article" date="2019" name="Int. J. Syst. Evol. Microbiol.">
        <title>The Global Catalogue of Microorganisms (GCM) 10K type strain sequencing project: providing services to taxonomists for standard genome sequencing and annotation.</title>
        <authorList>
            <consortium name="The Broad Institute Genomics Platform"/>
            <consortium name="The Broad Institute Genome Sequencing Center for Infectious Disease"/>
            <person name="Wu L."/>
            <person name="Ma J."/>
        </authorList>
    </citation>
    <scope>NUCLEOTIDE SEQUENCE [LARGE SCALE GENOMIC DNA]</scope>
    <source>
        <strain evidence="10">JCM 9687</strain>
    </source>
</reference>
<dbReference type="Proteomes" id="UP001500483">
    <property type="component" value="Unassembled WGS sequence"/>
</dbReference>
<keyword evidence="2 5" id="KW-0808">Transferase</keyword>
<feature type="region of interest" description="Disordered" evidence="8">
    <location>
        <begin position="1"/>
        <end position="33"/>
    </location>
</feature>
<comment type="similarity">
    <text evidence="5 6">Belongs to the class I-like SAM-binding methyltransferase superfamily. C5-methyltransferase family.</text>
</comment>
<dbReference type="InterPro" id="IPR023170">
    <property type="entry name" value="HhH_base_excis_C"/>
</dbReference>
<keyword evidence="3 5" id="KW-0949">S-adenosyl-L-methionine</keyword>
<dbReference type="InterPro" id="IPR001525">
    <property type="entry name" value="C5_MeTfrase"/>
</dbReference>
<evidence type="ECO:0000256" key="8">
    <source>
        <dbReference type="SAM" id="MobiDB-lite"/>
    </source>
</evidence>
<dbReference type="NCBIfam" id="TIGR00675">
    <property type="entry name" value="dcm"/>
    <property type="match status" value="1"/>
</dbReference>
<dbReference type="SUPFAM" id="SSF53335">
    <property type="entry name" value="S-adenosyl-L-methionine-dependent methyltransferases"/>
    <property type="match status" value="1"/>
</dbReference>
<dbReference type="Gene3D" id="1.10.1670.10">
    <property type="entry name" value="Helix-hairpin-Helix base-excision DNA repair enzymes (C-terminal)"/>
    <property type="match status" value="1"/>
</dbReference>
<dbReference type="InterPro" id="IPR018117">
    <property type="entry name" value="C5_DNA_meth_AS"/>
</dbReference>
<name>A0ABP6RR68_9PSEU</name>
<keyword evidence="4" id="KW-0680">Restriction system</keyword>
<dbReference type="PANTHER" id="PTHR10629">
    <property type="entry name" value="CYTOSINE-SPECIFIC METHYLTRANSFERASE"/>
    <property type="match status" value="1"/>
</dbReference>
<dbReference type="EC" id="2.1.1.37" evidence="7"/>
<comment type="caution">
    <text evidence="9">The sequence shown here is derived from an EMBL/GenBank/DDBJ whole genome shotgun (WGS) entry which is preliminary data.</text>
</comment>
<dbReference type="EMBL" id="BAAAYK010000038">
    <property type="protein sequence ID" value="GAA3359805.1"/>
    <property type="molecule type" value="Genomic_DNA"/>
</dbReference>
<keyword evidence="1 5" id="KW-0489">Methyltransferase</keyword>
<dbReference type="InterPro" id="IPR029063">
    <property type="entry name" value="SAM-dependent_MTases_sf"/>
</dbReference>
<organism evidence="9 10">
    <name type="scientific">Saccharopolyspora gregorii</name>
    <dbReference type="NCBI Taxonomy" id="33914"/>
    <lineage>
        <taxon>Bacteria</taxon>
        <taxon>Bacillati</taxon>
        <taxon>Actinomycetota</taxon>
        <taxon>Actinomycetes</taxon>
        <taxon>Pseudonocardiales</taxon>
        <taxon>Pseudonocardiaceae</taxon>
        <taxon>Saccharopolyspora</taxon>
    </lineage>
</organism>
<feature type="compositionally biased region" description="Acidic residues" evidence="8">
    <location>
        <begin position="13"/>
        <end position="22"/>
    </location>
</feature>
<dbReference type="PROSITE" id="PS00094">
    <property type="entry name" value="C5_MTASE_1"/>
    <property type="match status" value="1"/>
</dbReference>
<evidence type="ECO:0000256" key="6">
    <source>
        <dbReference type="RuleBase" id="RU000416"/>
    </source>
</evidence>
<dbReference type="PROSITE" id="PS51679">
    <property type="entry name" value="SAM_MT_C5"/>
    <property type="match status" value="1"/>
</dbReference>